<evidence type="ECO:0000313" key="5">
    <source>
        <dbReference type="Proteomes" id="UP000324748"/>
    </source>
</evidence>
<dbReference type="EMBL" id="VSWC01000079">
    <property type="protein sequence ID" value="KAA1095094.1"/>
    <property type="molecule type" value="Genomic_DNA"/>
</dbReference>
<gene>
    <name evidence="3" type="ORF">PGT21_012189</name>
    <name evidence="2" type="ORF">PGT21_035480</name>
    <name evidence="1" type="ORF">PGTUg99_004640</name>
    <name evidence="4" type="ORF">PGTUg99_014441</name>
</gene>
<dbReference type="Proteomes" id="UP000324748">
    <property type="component" value="Unassembled WGS sequence"/>
</dbReference>
<comment type="caution">
    <text evidence="1">The sequence shown here is derived from an EMBL/GenBank/DDBJ whole genome shotgun (WGS) entry which is preliminary data.</text>
</comment>
<proteinExistence type="predicted"/>
<dbReference type="EMBL" id="VDEP01000238">
    <property type="protein sequence ID" value="KAA1121356.1"/>
    <property type="molecule type" value="Genomic_DNA"/>
</dbReference>
<name>A0A5B0NA70_PUCGR</name>
<evidence type="ECO:0000313" key="4">
    <source>
        <dbReference type="EMBL" id="KAA1121356.1"/>
    </source>
</evidence>
<evidence type="ECO:0000313" key="6">
    <source>
        <dbReference type="Proteomes" id="UP000325313"/>
    </source>
</evidence>
<protein>
    <submittedName>
        <fullName evidence="1">Uncharacterized protein</fullName>
    </submittedName>
</protein>
<accession>A0A5B0NA70</accession>
<dbReference type="AlphaFoldDB" id="A0A5B0NA70"/>
<organism evidence="1 6">
    <name type="scientific">Puccinia graminis f. sp. tritici</name>
    <dbReference type="NCBI Taxonomy" id="56615"/>
    <lineage>
        <taxon>Eukaryota</taxon>
        <taxon>Fungi</taxon>
        <taxon>Dikarya</taxon>
        <taxon>Basidiomycota</taxon>
        <taxon>Pucciniomycotina</taxon>
        <taxon>Pucciniomycetes</taxon>
        <taxon>Pucciniales</taxon>
        <taxon>Pucciniaceae</taxon>
        <taxon>Puccinia</taxon>
    </lineage>
</organism>
<sequence>MFENHSPSKPSLVLEGYRATWGRTFVLPTTKSKALSSISSEYNNFVNVPILRSRHSWGCGHSEESLERFKQPWFHIRSTERVSL</sequence>
<evidence type="ECO:0000313" key="2">
    <source>
        <dbReference type="EMBL" id="KAA1095094.1"/>
    </source>
</evidence>
<reference evidence="5 6" key="1">
    <citation type="submission" date="2019-05" db="EMBL/GenBank/DDBJ databases">
        <title>Emergence of the Ug99 lineage of the wheat stem rust pathogen through somatic hybridization.</title>
        <authorList>
            <person name="Li F."/>
            <person name="Upadhyaya N.M."/>
            <person name="Sperschneider J."/>
            <person name="Matny O."/>
            <person name="Nguyen-Phuc H."/>
            <person name="Mago R."/>
            <person name="Raley C."/>
            <person name="Miller M.E."/>
            <person name="Silverstein K.A.T."/>
            <person name="Henningsen E."/>
            <person name="Hirsch C.D."/>
            <person name="Visser B."/>
            <person name="Pretorius Z.A."/>
            <person name="Steffenson B.J."/>
            <person name="Schwessinger B."/>
            <person name="Dodds P.N."/>
            <person name="Figueroa M."/>
        </authorList>
    </citation>
    <scope>NUCLEOTIDE SEQUENCE [LARGE SCALE GENOMIC DNA]</scope>
    <source>
        <strain evidence="2">21-0</strain>
        <strain evidence="1 6">Ug99</strain>
    </source>
</reference>
<evidence type="ECO:0000313" key="3">
    <source>
        <dbReference type="EMBL" id="KAA1118987.1"/>
    </source>
</evidence>
<dbReference type="EMBL" id="VSWC01000001">
    <property type="protein sequence ID" value="KAA1118987.1"/>
    <property type="molecule type" value="Genomic_DNA"/>
</dbReference>
<keyword evidence="5" id="KW-1185">Reference proteome</keyword>
<evidence type="ECO:0000313" key="1">
    <source>
        <dbReference type="EMBL" id="KAA1086111.1"/>
    </source>
</evidence>
<dbReference type="EMBL" id="VDEP01000413">
    <property type="protein sequence ID" value="KAA1086111.1"/>
    <property type="molecule type" value="Genomic_DNA"/>
</dbReference>
<dbReference type="Proteomes" id="UP000325313">
    <property type="component" value="Unassembled WGS sequence"/>
</dbReference>